<gene>
    <name evidence="3" type="ORF">FYJ51_00150</name>
</gene>
<dbReference type="EMBL" id="VUMN01000001">
    <property type="protein sequence ID" value="MSS57322.1"/>
    <property type="molecule type" value="Genomic_DNA"/>
</dbReference>
<evidence type="ECO:0000259" key="2">
    <source>
        <dbReference type="Pfam" id="PF13439"/>
    </source>
</evidence>
<keyword evidence="4" id="KW-1185">Reference proteome</keyword>
<evidence type="ECO:0000313" key="3">
    <source>
        <dbReference type="EMBL" id="MSS57322.1"/>
    </source>
</evidence>
<dbReference type="AlphaFoldDB" id="A0A7X2NPV8"/>
<dbReference type="PANTHER" id="PTHR45947">
    <property type="entry name" value="SULFOQUINOVOSYL TRANSFERASE SQD2"/>
    <property type="match status" value="1"/>
</dbReference>
<organism evidence="3 4">
    <name type="scientific">Stecheria intestinalis</name>
    <dbReference type="NCBI Taxonomy" id="2606630"/>
    <lineage>
        <taxon>Bacteria</taxon>
        <taxon>Bacillati</taxon>
        <taxon>Bacillota</taxon>
        <taxon>Erysipelotrichia</taxon>
        <taxon>Erysipelotrichales</taxon>
        <taxon>Erysipelotrichaceae</taxon>
        <taxon>Stecheria</taxon>
    </lineage>
</organism>
<dbReference type="Proteomes" id="UP000461880">
    <property type="component" value="Unassembled WGS sequence"/>
</dbReference>
<name>A0A7X2NPV8_9FIRM</name>
<dbReference type="PANTHER" id="PTHR45947:SF3">
    <property type="entry name" value="SULFOQUINOVOSYL TRANSFERASE SQD2"/>
    <property type="match status" value="1"/>
</dbReference>
<dbReference type="InterPro" id="IPR050194">
    <property type="entry name" value="Glycosyltransferase_grp1"/>
</dbReference>
<comment type="caution">
    <text evidence="3">The sequence shown here is derived from an EMBL/GenBank/DDBJ whole genome shotgun (WGS) entry which is preliminary data.</text>
</comment>
<dbReference type="Gene3D" id="3.40.50.2000">
    <property type="entry name" value="Glycogen Phosphorylase B"/>
    <property type="match status" value="2"/>
</dbReference>
<reference evidence="3 4" key="1">
    <citation type="submission" date="2019-08" db="EMBL/GenBank/DDBJ databases">
        <title>In-depth cultivation of the pig gut microbiome towards novel bacterial diversity and tailored functional studies.</title>
        <authorList>
            <person name="Wylensek D."/>
            <person name="Hitch T.C.A."/>
            <person name="Clavel T."/>
        </authorList>
    </citation>
    <scope>NUCLEOTIDE SEQUENCE [LARGE SCALE GENOMIC DNA]</scope>
    <source>
        <strain evidence="3 4">Oil+RF-744-GAM-WT-6</strain>
    </source>
</reference>
<dbReference type="CDD" id="cd03801">
    <property type="entry name" value="GT4_PimA-like"/>
    <property type="match status" value="1"/>
</dbReference>
<proteinExistence type="predicted"/>
<dbReference type="GO" id="GO:0016757">
    <property type="term" value="F:glycosyltransferase activity"/>
    <property type="evidence" value="ECO:0007669"/>
    <property type="project" value="InterPro"/>
</dbReference>
<dbReference type="RefSeq" id="WP_105303592.1">
    <property type="nucleotide sequence ID" value="NZ_JAQXPC010000027.1"/>
</dbReference>
<dbReference type="InterPro" id="IPR001296">
    <property type="entry name" value="Glyco_trans_1"/>
</dbReference>
<evidence type="ECO:0000259" key="1">
    <source>
        <dbReference type="Pfam" id="PF00534"/>
    </source>
</evidence>
<accession>A0A7X2NPV8</accession>
<evidence type="ECO:0000313" key="4">
    <source>
        <dbReference type="Proteomes" id="UP000461880"/>
    </source>
</evidence>
<dbReference type="SUPFAM" id="SSF53756">
    <property type="entry name" value="UDP-Glycosyltransferase/glycogen phosphorylase"/>
    <property type="match status" value="1"/>
</dbReference>
<dbReference type="Pfam" id="PF00534">
    <property type="entry name" value="Glycos_transf_1"/>
    <property type="match status" value="1"/>
</dbReference>
<sequence>MKILLYFESESLIQTSGIGRAFEHQKEALTSAGIEYTTDPWDEDYDILHINTYGVNSNAIISHARKLGKKVIYHAHSTEEDFRNSFVLSNLMAPVFKNRLVSLYTQADAIITPTPYSRKLLMNYGIKLPIYPVSNGIELDQFQPDEEKVKAYRQYFSLKEGDKVILSVGLPFERKGILDFVEIAKRMPEYKFIWFGEINPLAVPAKINEVVENHPINCLFPGYVKGPIIQGAYLAADCFFFPSYEETEGIVVLEALASRQQVIVRDIGAFDPWLKSGVNCYKGTSNSEFIHLIRQCVEHQIPDTCDAGYEVAKTRSIDRIGQQLKHVYETVLSGQFDPEDPALLG</sequence>
<dbReference type="InterPro" id="IPR028098">
    <property type="entry name" value="Glyco_trans_4-like_N"/>
</dbReference>
<feature type="domain" description="Glycosyltransferase subfamily 4-like N-terminal" evidence="2">
    <location>
        <begin position="43"/>
        <end position="140"/>
    </location>
</feature>
<keyword evidence="3" id="KW-0808">Transferase</keyword>
<feature type="domain" description="Glycosyl transferase family 1" evidence="1">
    <location>
        <begin position="152"/>
        <end position="300"/>
    </location>
</feature>
<dbReference type="Pfam" id="PF13439">
    <property type="entry name" value="Glyco_transf_4"/>
    <property type="match status" value="1"/>
</dbReference>
<protein>
    <submittedName>
        <fullName evidence="3">Glycosyltransferase</fullName>
    </submittedName>
</protein>